<name>A0A329X0G8_9GAMM</name>
<comment type="caution">
    <text evidence="3">The sequence shown here is derived from an EMBL/GenBank/DDBJ whole genome shotgun (WGS) entry which is preliminary data.</text>
</comment>
<dbReference type="PANTHER" id="PTHR30015">
    <property type="entry name" value="MRR RESTRICTION SYSTEM PROTEIN"/>
    <property type="match status" value="1"/>
</dbReference>
<dbReference type="PANTHER" id="PTHR30015:SF7">
    <property type="entry name" value="TYPE IV METHYL-DIRECTED RESTRICTION ENZYME ECOKMRR"/>
    <property type="match status" value="1"/>
</dbReference>
<dbReference type="GO" id="GO:0015666">
    <property type="term" value="F:restriction endodeoxyribonuclease activity"/>
    <property type="evidence" value="ECO:0007669"/>
    <property type="project" value="TreeGrafter"/>
</dbReference>
<gene>
    <name evidence="3" type="ORF">CKY02_17045</name>
</gene>
<proteinExistence type="predicted"/>
<dbReference type="InterPro" id="IPR011335">
    <property type="entry name" value="Restrct_endonuc-II-like"/>
</dbReference>
<evidence type="ECO:0000313" key="4">
    <source>
        <dbReference type="Proteomes" id="UP000250919"/>
    </source>
</evidence>
<sequence length="201" mass="23222">MWPRHPVLDTVWQQGCPAWLLLLVGLLLTIVVLWLNMPSLSARSWRHRHYQAQAARILVRLPQLAGDAQRLRYLRKINPYVFEELLLLAFERQGLTVIRNCRYSGDGGLDGQVFIARQRYLIQAKRYSQFIAARHIQAFGTLLIKEQCGGFFIHTGRIGPTSRTLLKSHPRIQLISGQRLLDLLAGKRDWLCPSHFQRSCD</sequence>
<keyword evidence="1" id="KW-0472">Membrane</keyword>
<dbReference type="InterPro" id="IPR011856">
    <property type="entry name" value="tRNA_endonuc-like_dom_sf"/>
</dbReference>
<dbReference type="EMBL" id="NSCM01000037">
    <property type="protein sequence ID" value="RAX09440.1"/>
    <property type="molecule type" value="Genomic_DNA"/>
</dbReference>
<dbReference type="GO" id="GO:0009307">
    <property type="term" value="P:DNA restriction-modification system"/>
    <property type="evidence" value="ECO:0007669"/>
    <property type="project" value="InterPro"/>
</dbReference>
<protein>
    <submittedName>
        <fullName evidence="3">Restriction endonuclease</fullName>
    </submittedName>
</protein>
<reference evidence="3 4" key="1">
    <citation type="journal article" date="2018" name="Int. J. Syst. Evol. Microbiol.">
        <title>Whole-genome-based revisit of Photorhabdus phylogeny: proposal for the elevation of most Photorhabdus subspecies to the species level and description of one novel species Photorhabdus bodei sp. nov., and one novel subspecies Photorhabdus laumondii subsp. clarkei subsp. nov.</title>
        <authorList>
            <person name="Machado R.A.R."/>
            <person name="Wuthrich D."/>
            <person name="Kuhnert P."/>
            <person name="Arce C.C.M."/>
            <person name="Thonen L."/>
            <person name="Ruiz C."/>
            <person name="Zhang X."/>
            <person name="Robert C.A.M."/>
            <person name="Karimi J."/>
            <person name="Kamali S."/>
            <person name="Ma J."/>
            <person name="Bruggmann R."/>
            <person name="Erb M."/>
        </authorList>
    </citation>
    <scope>NUCLEOTIDE SEQUENCE [LARGE SCALE GENOMIC DNA]</scope>
    <source>
        <strain evidence="3 4">LJ24-63</strain>
    </source>
</reference>
<keyword evidence="3" id="KW-0540">Nuclease</keyword>
<dbReference type="SUPFAM" id="SSF52980">
    <property type="entry name" value="Restriction endonuclease-like"/>
    <property type="match status" value="1"/>
</dbReference>
<evidence type="ECO:0000256" key="1">
    <source>
        <dbReference type="SAM" id="Phobius"/>
    </source>
</evidence>
<dbReference type="Gene3D" id="3.40.1350.10">
    <property type="match status" value="1"/>
</dbReference>
<dbReference type="Pfam" id="PF04471">
    <property type="entry name" value="Mrr_cat"/>
    <property type="match status" value="1"/>
</dbReference>
<dbReference type="Proteomes" id="UP000250919">
    <property type="component" value="Unassembled WGS sequence"/>
</dbReference>
<organism evidence="3 4">
    <name type="scientific">Photorhabdus bodei</name>
    <dbReference type="NCBI Taxonomy" id="2029681"/>
    <lineage>
        <taxon>Bacteria</taxon>
        <taxon>Pseudomonadati</taxon>
        <taxon>Pseudomonadota</taxon>
        <taxon>Gammaproteobacteria</taxon>
        <taxon>Enterobacterales</taxon>
        <taxon>Morganellaceae</taxon>
        <taxon>Photorhabdus</taxon>
    </lineage>
</organism>
<keyword evidence="1" id="KW-1133">Transmembrane helix</keyword>
<dbReference type="AlphaFoldDB" id="A0A329X0G8"/>
<accession>A0A329X0G8</accession>
<feature type="domain" description="Restriction endonuclease type IV Mrr" evidence="2">
    <location>
        <begin position="74"/>
        <end position="184"/>
    </location>
</feature>
<dbReference type="InterPro" id="IPR052906">
    <property type="entry name" value="Type_IV_Methyl-Rstrct_Enzyme"/>
</dbReference>
<keyword evidence="3" id="KW-0255">Endonuclease</keyword>
<feature type="transmembrane region" description="Helical" evidence="1">
    <location>
        <begin position="18"/>
        <end position="37"/>
    </location>
</feature>
<dbReference type="GO" id="GO:0003677">
    <property type="term" value="F:DNA binding"/>
    <property type="evidence" value="ECO:0007669"/>
    <property type="project" value="InterPro"/>
</dbReference>
<evidence type="ECO:0000313" key="3">
    <source>
        <dbReference type="EMBL" id="RAX09440.1"/>
    </source>
</evidence>
<dbReference type="InterPro" id="IPR007560">
    <property type="entry name" value="Restrct_endonuc_IV_Mrr"/>
</dbReference>
<keyword evidence="1" id="KW-0812">Transmembrane</keyword>
<dbReference type="RefSeq" id="WP_112896244.1">
    <property type="nucleotide sequence ID" value="NZ_CAWNYH010000037.1"/>
</dbReference>
<keyword evidence="3" id="KW-0378">Hydrolase</keyword>
<dbReference type="GeneID" id="88807540"/>
<evidence type="ECO:0000259" key="2">
    <source>
        <dbReference type="Pfam" id="PF04471"/>
    </source>
</evidence>